<feature type="domain" description="Ketoreductase" evidence="3">
    <location>
        <begin position="49"/>
        <end position="232"/>
    </location>
</feature>
<dbReference type="InterPro" id="IPR020904">
    <property type="entry name" value="Sc_DH/Rdtase_CS"/>
</dbReference>
<dbReference type="InterPro" id="IPR002347">
    <property type="entry name" value="SDR_fam"/>
</dbReference>
<comment type="similarity">
    <text evidence="1">Belongs to the short-chain dehydrogenases/reductases (SDR) family.</text>
</comment>
<evidence type="ECO:0000256" key="2">
    <source>
        <dbReference type="ARBA" id="ARBA00023002"/>
    </source>
</evidence>
<keyword evidence="5" id="KW-1185">Reference proteome</keyword>
<dbReference type="Pfam" id="PF13561">
    <property type="entry name" value="adh_short_C2"/>
    <property type="match status" value="1"/>
</dbReference>
<dbReference type="InterPro" id="IPR057326">
    <property type="entry name" value="KR_dom"/>
</dbReference>
<organism evidence="4 5">
    <name type="scientific">Streptomyces tsukubensis (strain DSM 42081 / NBRC 108919 / NRRL 18488 / 9993)</name>
    <dbReference type="NCBI Taxonomy" id="1114943"/>
    <lineage>
        <taxon>Bacteria</taxon>
        <taxon>Bacillati</taxon>
        <taxon>Actinomycetota</taxon>
        <taxon>Actinomycetes</taxon>
        <taxon>Kitasatosporales</taxon>
        <taxon>Streptomycetaceae</taxon>
        <taxon>Streptomyces</taxon>
    </lineage>
</organism>
<evidence type="ECO:0000313" key="4">
    <source>
        <dbReference type="EMBL" id="QKM72055.1"/>
    </source>
</evidence>
<evidence type="ECO:0000259" key="3">
    <source>
        <dbReference type="SMART" id="SM00822"/>
    </source>
</evidence>
<dbReference type="InterPro" id="IPR036291">
    <property type="entry name" value="NAD(P)-bd_dom_sf"/>
</dbReference>
<dbReference type="PANTHER" id="PTHR24321">
    <property type="entry name" value="DEHYDROGENASES, SHORT CHAIN"/>
    <property type="match status" value="1"/>
</dbReference>
<dbReference type="PROSITE" id="PS00061">
    <property type="entry name" value="ADH_SHORT"/>
    <property type="match status" value="1"/>
</dbReference>
<dbReference type="AlphaFoldDB" id="I2MTJ8"/>
<accession>I2MTJ8</accession>
<name>I2MTJ8_STRT9</name>
<reference evidence="4 5" key="1">
    <citation type="journal article" date="2012" name="J. Bacteriol.">
        <title>Draft genome of Streptomyces tsukubaensis NRRL 18488, the producer of the clinically important immunosuppressant tacrolimus (FK506).</title>
        <authorList>
            <person name="Barreiro C."/>
            <person name="Prieto C."/>
            <person name="Sola-Landa A."/>
            <person name="Solera E."/>
            <person name="Martinez-Castro M."/>
            <person name="Perez-Redondo R."/>
            <person name="Garcia-Estrada C."/>
            <person name="Aparicio J.F."/>
            <person name="Fernandez-Martinez L.T."/>
            <person name="Santos-Aberturas J."/>
            <person name="Salehi-Najafabadi Z."/>
            <person name="Rodriguez-Garcia A."/>
            <person name="Tauch A."/>
            <person name="Martin J.F."/>
        </authorList>
    </citation>
    <scope>NUCLEOTIDE SEQUENCE [LARGE SCALE GENOMIC DNA]</scope>
    <source>
        <strain evidence="5">DSM 42081 / NBRC 108919 / NRRL 18488 / 9993</strain>
    </source>
</reference>
<evidence type="ECO:0000256" key="1">
    <source>
        <dbReference type="ARBA" id="ARBA00006484"/>
    </source>
</evidence>
<dbReference type="PANTHER" id="PTHR24321:SF11">
    <property type="entry name" value="BLR0893 PROTEIN"/>
    <property type="match status" value="1"/>
</dbReference>
<dbReference type="PROSITE" id="PS51318">
    <property type="entry name" value="TAT"/>
    <property type="match status" value="1"/>
</dbReference>
<dbReference type="Gene3D" id="3.40.50.720">
    <property type="entry name" value="NAD(P)-binding Rossmann-like Domain"/>
    <property type="match status" value="1"/>
</dbReference>
<protein>
    <submittedName>
        <fullName evidence="4">KR domain-containing protein</fullName>
    </submittedName>
</protein>
<dbReference type="PRINTS" id="PR00080">
    <property type="entry name" value="SDRFAMILY"/>
</dbReference>
<keyword evidence="2" id="KW-0560">Oxidoreductase</keyword>
<dbReference type="SUPFAM" id="SSF51735">
    <property type="entry name" value="NAD(P)-binding Rossmann-fold domains"/>
    <property type="match status" value="1"/>
</dbReference>
<evidence type="ECO:0000313" key="5">
    <source>
        <dbReference type="Proteomes" id="UP000005940"/>
    </source>
</evidence>
<proteinExistence type="inferred from homology"/>
<gene>
    <name evidence="4" type="ORF">STSU_032625</name>
</gene>
<dbReference type="GO" id="GO:0016491">
    <property type="term" value="F:oxidoreductase activity"/>
    <property type="evidence" value="ECO:0007669"/>
    <property type="project" value="UniProtKB-KW"/>
</dbReference>
<dbReference type="PRINTS" id="PR00081">
    <property type="entry name" value="GDHRDH"/>
</dbReference>
<dbReference type="FunFam" id="3.40.50.720:FF:000084">
    <property type="entry name" value="Short-chain dehydrogenase reductase"/>
    <property type="match status" value="1"/>
</dbReference>
<dbReference type="SMART" id="SM00822">
    <property type="entry name" value="PKS_KR"/>
    <property type="match status" value="1"/>
</dbReference>
<dbReference type="Proteomes" id="UP000005940">
    <property type="component" value="Chromosome"/>
</dbReference>
<dbReference type="CDD" id="cd05233">
    <property type="entry name" value="SDR_c"/>
    <property type="match status" value="1"/>
</dbReference>
<dbReference type="EMBL" id="CP029159">
    <property type="protein sequence ID" value="QKM72055.1"/>
    <property type="molecule type" value="Genomic_DNA"/>
</dbReference>
<sequence>MEKHSSAHPGRRALLGTAAALGIAGVTATGAHAAGPAPKPAPDRRFRGSSVLITGGTSGIGRATAIAFAAAGASVGFCGRRTDAGRRVEREITDAGGEAFYVRADVRSAEETQDFTDRVAARYGGIDIAFNNAGIGGSRLLHELTVQEWDDIQDTNVRGVFLALKYQIPHMLRAGRGVIVCTSSVAAERGRPDGAAYAASKRAIESLVKCAALAYGPKGIRINALLPGPTDTAMVRPPGIPDAEWARLKAAFGPLNVEGLQRMAEPEEIARSVLGLASPDFPYMTGASVLVDGGVSAGRKLIIPTGP</sequence>
<dbReference type="RefSeq" id="WP_006350937.1">
    <property type="nucleotide sequence ID" value="NZ_CP029159.1"/>
</dbReference>
<dbReference type="InterPro" id="IPR006311">
    <property type="entry name" value="TAT_signal"/>
</dbReference>